<dbReference type="AlphaFoldDB" id="A0A2G5P677"/>
<dbReference type="InterPro" id="IPR029035">
    <property type="entry name" value="DHS-like_NAD/FAD-binding_dom"/>
</dbReference>
<evidence type="ECO:0000313" key="2">
    <source>
        <dbReference type="Proteomes" id="UP000230551"/>
    </source>
</evidence>
<name>A0A2G5P677_9MYCO</name>
<proteinExistence type="predicted"/>
<accession>A0A2G5P677</accession>
<dbReference type="Gene3D" id="3.40.50.1220">
    <property type="entry name" value="TPP-binding domain"/>
    <property type="match status" value="1"/>
</dbReference>
<dbReference type="STRING" id="85968.GCA_900073015_03849"/>
<keyword evidence="2" id="KW-1185">Reference proteome</keyword>
<dbReference type="Proteomes" id="UP000230551">
    <property type="component" value="Unassembled WGS sequence"/>
</dbReference>
<dbReference type="EMBL" id="PDCN02000024">
    <property type="protein sequence ID" value="PIB73766.1"/>
    <property type="molecule type" value="Genomic_DNA"/>
</dbReference>
<dbReference type="OrthoDB" id="5241047at2"/>
<organism evidence="1 2">
    <name type="scientific">Mycolicibacterium brumae</name>
    <dbReference type="NCBI Taxonomy" id="85968"/>
    <lineage>
        <taxon>Bacteria</taxon>
        <taxon>Bacillati</taxon>
        <taxon>Actinomycetota</taxon>
        <taxon>Actinomycetes</taxon>
        <taxon>Mycobacteriales</taxon>
        <taxon>Mycobacteriaceae</taxon>
        <taxon>Mycolicibacterium</taxon>
    </lineage>
</organism>
<protein>
    <submittedName>
        <fullName evidence="1">SIR2 family protein</fullName>
    </submittedName>
</protein>
<comment type="caution">
    <text evidence="1">The sequence shown here is derived from an EMBL/GenBank/DDBJ whole genome shotgun (WGS) entry which is preliminary data.</text>
</comment>
<dbReference type="RefSeq" id="WP_090593807.1">
    <property type="nucleotide sequence ID" value="NZ_CP104302.1"/>
</dbReference>
<sequence length="521" mass="56627">MGGHLFIVNGDLTKLACDAILVPTDVAGRVESPWRYVLDDREYVDVDWGENLAKLYSAVPGQPQIWLGRVGRPGKGSDFASYAPTVEEFITQAIAGLDGHRIYPSPKFRLAVNVVGSGRGGGEQRKGHLIKGLVGALTALADEHDVDIVLVTYGHKPYSAAQRARRKLIGTDDESLATAWQFDATANPELTTYARRLADDAIARHLVLFIGAGASAGAGLPIWSSLLDAAASAAGIDADERKQLAKIDYRDRATLIERRLRTSSPQPGADSVSLKSIVAHQLQQHSRYSLQHGLLASLPSQEAVTTNFDSLFEAASRIDGQKVAVLPADPRNAGGRLLLKLHGSVNDPENMILTRSDYLSMPRRYGALMGLVQGLLLTRRMVFVGYSLSDEDFHELIEEVRAARGDRTSEVGKGVVLTLRDNQFERQLWEGDLEIMPITTAEPFDIPKAARELELFLDLVGYLSTTSAAFFLDETYSDLTDDESSLRDALTALAQQTADSSPGTVADIVREFLNELGPSSG</sequence>
<dbReference type="Pfam" id="PF13289">
    <property type="entry name" value="SIR2_2"/>
    <property type="match status" value="1"/>
</dbReference>
<dbReference type="SUPFAM" id="SSF52467">
    <property type="entry name" value="DHS-like NAD/FAD-binding domain"/>
    <property type="match status" value="1"/>
</dbReference>
<gene>
    <name evidence="1" type="ORF">CQY22_015405</name>
</gene>
<reference evidence="1 2" key="1">
    <citation type="journal article" date="2017" name="Infect. Genet. Evol.">
        <title>The new phylogeny of the genus Mycobacterium: The old and the news.</title>
        <authorList>
            <person name="Tortoli E."/>
            <person name="Fedrizzi T."/>
            <person name="Meehan C.J."/>
            <person name="Trovato A."/>
            <person name="Grottola A."/>
            <person name="Giacobazzi E."/>
            <person name="Serpini G.F."/>
            <person name="Tagliazucchi S."/>
            <person name="Fabio A."/>
            <person name="Bettua C."/>
            <person name="Bertorelli R."/>
            <person name="Frascaro F."/>
            <person name="De Sanctis V."/>
            <person name="Pecorari M."/>
            <person name="Jousson O."/>
            <person name="Segata N."/>
            <person name="Cirillo D.M."/>
        </authorList>
    </citation>
    <scope>NUCLEOTIDE SEQUENCE [LARGE SCALE GENOMIC DNA]</scope>
    <source>
        <strain evidence="1 2">CIP1034565</strain>
    </source>
</reference>
<evidence type="ECO:0000313" key="1">
    <source>
        <dbReference type="EMBL" id="PIB73766.1"/>
    </source>
</evidence>